<keyword evidence="5" id="KW-0862">Zinc</keyword>
<feature type="domain" description="Histone deacetylase" evidence="6">
    <location>
        <begin position="52"/>
        <end position="341"/>
    </location>
</feature>
<dbReference type="PANTHER" id="PTHR10625">
    <property type="entry name" value="HISTONE DEACETYLASE HDAC1-RELATED"/>
    <property type="match status" value="1"/>
</dbReference>
<reference evidence="7" key="1">
    <citation type="submission" date="2016-03" db="EMBL/GenBank/DDBJ databases">
        <authorList>
            <person name="Ploux O."/>
        </authorList>
    </citation>
    <scope>NUCLEOTIDE SEQUENCE</scope>
    <source>
        <strain evidence="7">UC10</strain>
    </source>
</reference>
<comment type="similarity">
    <text evidence="2">Belongs to the histone deacetylase family.</text>
</comment>
<dbReference type="GO" id="GO:0016787">
    <property type="term" value="F:hydrolase activity"/>
    <property type="evidence" value="ECO:0007669"/>
    <property type="project" value="UniProtKB-KW"/>
</dbReference>
<evidence type="ECO:0000313" key="7">
    <source>
        <dbReference type="EMBL" id="SBV33391.1"/>
    </source>
</evidence>
<dbReference type="InterPro" id="IPR000286">
    <property type="entry name" value="HDACs"/>
</dbReference>
<dbReference type="EMBL" id="LT598653">
    <property type="protein sequence ID" value="SBV33391.1"/>
    <property type="molecule type" value="Genomic_DNA"/>
</dbReference>
<protein>
    <submittedName>
        <fullName evidence="7">Acetylpolyamine aminohydrolase</fullName>
    </submittedName>
</protein>
<evidence type="ECO:0000256" key="4">
    <source>
        <dbReference type="ARBA" id="ARBA00022801"/>
    </source>
</evidence>
<dbReference type="GO" id="GO:0040029">
    <property type="term" value="P:epigenetic regulation of gene expression"/>
    <property type="evidence" value="ECO:0007669"/>
    <property type="project" value="TreeGrafter"/>
</dbReference>
<dbReference type="InterPro" id="IPR023801">
    <property type="entry name" value="His_deacetylse_dom"/>
</dbReference>
<dbReference type="GO" id="GO:0046872">
    <property type="term" value="F:metal ion binding"/>
    <property type="evidence" value="ECO:0007669"/>
    <property type="project" value="UniProtKB-KW"/>
</dbReference>
<evidence type="ECO:0000256" key="3">
    <source>
        <dbReference type="ARBA" id="ARBA00022723"/>
    </source>
</evidence>
<gene>
    <name evidence="7" type="primary">aphA</name>
    <name evidence="7" type="ORF">SPPYR_2271</name>
</gene>
<dbReference type="PRINTS" id="PR01270">
    <property type="entry name" value="HDASUPER"/>
</dbReference>
<dbReference type="InterPro" id="IPR037138">
    <property type="entry name" value="His_deacetylse_dom_sf"/>
</dbReference>
<sequence>MDGRTGKKVKLFFDDRQMAHAPARELHNGDWAPYAENVERPRSIVEAFTDWRPVRDFGTAPLLAVHDADYLAFLQRAHRDWIAAGRQGDAIGYTFPIRRRRPLSFGRIDADLGAYSYDAGTPIAAGTWQSAYWSAQGALTALDHLATSGETHAFALCRPPGHHAGRDYMGGYCYLNNAAIAARAAQDRGLGPVAILDIDYHHGNGTQDIFYADPDIFFCSIHADPRTDYPFYWGHADERGEGAGEGATLNLPLPRGTDGRSYAPALDTALAAIADWGAKCLILSFGADTHSSDPISSFALERADYVELAGRIAALGVPTLIVMEGGYAVGDLGRNVAAFLSGFEE</sequence>
<dbReference type="CDD" id="cd10001">
    <property type="entry name" value="HDAC_classII_APAH"/>
    <property type="match status" value="1"/>
</dbReference>
<dbReference type="GO" id="GO:0004407">
    <property type="term" value="F:histone deacetylase activity"/>
    <property type="evidence" value="ECO:0007669"/>
    <property type="project" value="TreeGrafter"/>
</dbReference>
<evidence type="ECO:0000256" key="1">
    <source>
        <dbReference type="ARBA" id="ARBA00001947"/>
    </source>
</evidence>
<dbReference type="SUPFAM" id="SSF52768">
    <property type="entry name" value="Arginase/deacetylase"/>
    <property type="match status" value="1"/>
</dbReference>
<dbReference type="Pfam" id="PF00850">
    <property type="entry name" value="Hist_deacetyl"/>
    <property type="match status" value="1"/>
</dbReference>
<dbReference type="AlphaFoldDB" id="A0A1Y5PTT2"/>
<name>A0A1Y5PTT2_9SPHN</name>
<dbReference type="KEGG" id="sphu:SPPYR_2271"/>
<dbReference type="InterPro" id="IPR023696">
    <property type="entry name" value="Ureohydrolase_dom_sf"/>
</dbReference>
<keyword evidence="3" id="KW-0479">Metal-binding</keyword>
<organism evidence="7">
    <name type="scientific">uncultured Sphingopyxis sp</name>
    <dbReference type="NCBI Taxonomy" id="310581"/>
    <lineage>
        <taxon>Bacteria</taxon>
        <taxon>Pseudomonadati</taxon>
        <taxon>Pseudomonadota</taxon>
        <taxon>Alphaproteobacteria</taxon>
        <taxon>Sphingomonadales</taxon>
        <taxon>Sphingomonadaceae</taxon>
        <taxon>Sphingopyxis</taxon>
        <taxon>environmental samples</taxon>
    </lineage>
</organism>
<evidence type="ECO:0000256" key="5">
    <source>
        <dbReference type="ARBA" id="ARBA00022833"/>
    </source>
</evidence>
<evidence type="ECO:0000256" key="2">
    <source>
        <dbReference type="ARBA" id="ARBA00005947"/>
    </source>
</evidence>
<keyword evidence="4 7" id="KW-0378">Hydrolase</keyword>
<dbReference type="PANTHER" id="PTHR10625:SF17">
    <property type="entry name" value="HISTONE DEACETYLASE 8"/>
    <property type="match status" value="1"/>
</dbReference>
<dbReference type="Gene3D" id="3.40.800.20">
    <property type="entry name" value="Histone deacetylase domain"/>
    <property type="match status" value="1"/>
</dbReference>
<accession>A0A1Y5PTT2</accession>
<proteinExistence type="inferred from homology"/>
<evidence type="ECO:0000259" key="6">
    <source>
        <dbReference type="Pfam" id="PF00850"/>
    </source>
</evidence>
<comment type="cofactor">
    <cofactor evidence="1">
        <name>Zn(2+)</name>
        <dbReference type="ChEBI" id="CHEBI:29105"/>
    </cofactor>
</comment>